<dbReference type="EMBL" id="BMAW01105002">
    <property type="protein sequence ID" value="GFT17417.1"/>
    <property type="molecule type" value="Genomic_DNA"/>
</dbReference>
<keyword evidence="2" id="KW-1185">Reference proteome</keyword>
<accession>A0A8X6TJK8</accession>
<protein>
    <submittedName>
        <fullName evidence="1">Uncharacterized protein</fullName>
    </submittedName>
</protein>
<reference evidence="1" key="1">
    <citation type="submission" date="2020-08" db="EMBL/GenBank/DDBJ databases">
        <title>Multicomponent nature underlies the extraordinary mechanical properties of spider dragline silk.</title>
        <authorList>
            <person name="Kono N."/>
            <person name="Nakamura H."/>
            <person name="Mori M."/>
            <person name="Yoshida Y."/>
            <person name="Ohtoshi R."/>
            <person name="Malay A.D."/>
            <person name="Moran D.A.P."/>
            <person name="Tomita M."/>
            <person name="Numata K."/>
            <person name="Arakawa K."/>
        </authorList>
    </citation>
    <scope>NUCLEOTIDE SEQUENCE</scope>
</reference>
<organism evidence="1 2">
    <name type="scientific">Nephila pilipes</name>
    <name type="common">Giant wood spider</name>
    <name type="synonym">Nephila maculata</name>
    <dbReference type="NCBI Taxonomy" id="299642"/>
    <lineage>
        <taxon>Eukaryota</taxon>
        <taxon>Metazoa</taxon>
        <taxon>Ecdysozoa</taxon>
        <taxon>Arthropoda</taxon>
        <taxon>Chelicerata</taxon>
        <taxon>Arachnida</taxon>
        <taxon>Araneae</taxon>
        <taxon>Araneomorphae</taxon>
        <taxon>Entelegynae</taxon>
        <taxon>Araneoidea</taxon>
        <taxon>Nephilidae</taxon>
        <taxon>Nephila</taxon>
    </lineage>
</organism>
<evidence type="ECO:0000313" key="2">
    <source>
        <dbReference type="Proteomes" id="UP000887013"/>
    </source>
</evidence>
<dbReference type="AlphaFoldDB" id="A0A8X6TJK8"/>
<proteinExistence type="predicted"/>
<gene>
    <name evidence="1" type="ORF">NPIL_41801</name>
</gene>
<dbReference type="OrthoDB" id="10450382at2759"/>
<comment type="caution">
    <text evidence="1">The sequence shown here is derived from an EMBL/GenBank/DDBJ whole genome shotgun (WGS) entry which is preliminary data.</text>
</comment>
<dbReference type="Proteomes" id="UP000887013">
    <property type="component" value="Unassembled WGS sequence"/>
</dbReference>
<evidence type="ECO:0000313" key="1">
    <source>
        <dbReference type="EMBL" id="GFT17417.1"/>
    </source>
</evidence>
<name>A0A8X6TJK8_NEPPI</name>
<sequence length="216" mass="24746">MRVNSTWLTGFHFGSCRANVVLRDCQSFGERFLGTLLTEKWENVSVLFGDLNKRKEALQAFSFLNKKKREEMVCIEETSNREKPVKAKDLLEIGLRDVGSIYWNCNPYNSKGASNPKSDGNVGNPTLFPKRIIRRGLQRLNKVHVTLKSPRTIAPRKIVVEHLNLEDGIRTCLSNCLSCQTSVIETSLWDKVLKETGKSRRLRSNICYLLRHKQAH</sequence>